<keyword evidence="8" id="KW-1185">Reference proteome</keyword>
<dbReference type="AlphaFoldDB" id="A0A1Y1ZL74"/>
<evidence type="ECO:0000256" key="5">
    <source>
        <dbReference type="ARBA" id="ARBA00023239"/>
    </source>
</evidence>
<dbReference type="STRING" id="1754190.A0A1Y1ZL74"/>
<dbReference type="GO" id="GO:0016740">
    <property type="term" value="F:transferase activity"/>
    <property type="evidence" value="ECO:0007669"/>
    <property type="project" value="UniProtKB-KW"/>
</dbReference>
<accession>A0A1Y1ZL74</accession>
<dbReference type="PANTHER" id="PTHR45677">
    <property type="entry name" value="GLUTAMATE DECARBOXYLASE-RELATED"/>
    <property type="match status" value="1"/>
</dbReference>
<dbReference type="InterPro" id="IPR015421">
    <property type="entry name" value="PyrdxlP-dep_Trfase_major"/>
</dbReference>
<name>A0A1Y1ZL74_9FUNG</name>
<evidence type="ECO:0000256" key="2">
    <source>
        <dbReference type="ARBA" id="ARBA00009533"/>
    </source>
</evidence>
<comment type="similarity">
    <text evidence="2">Belongs to the group II decarboxylase family.</text>
</comment>
<evidence type="ECO:0000313" key="8">
    <source>
        <dbReference type="Proteomes" id="UP000193920"/>
    </source>
</evidence>
<dbReference type="Gene3D" id="3.40.640.10">
    <property type="entry name" value="Type I PLP-dependent aspartate aminotransferase-like (Major domain)"/>
    <property type="match status" value="1"/>
</dbReference>
<keyword evidence="3" id="KW-0210">Decarboxylase</keyword>
<dbReference type="Pfam" id="PF00282">
    <property type="entry name" value="Pyridoxal_deC"/>
    <property type="match status" value="1"/>
</dbReference>
<dbReference type="Proteomes" id="UP000193920">
    <property type="component" value="Unassembled WGS sequence"/>
</dbReference>
<keyword evidence="4 6" id="KW-0663">Pyridoxal phosphate</keyword>
<dbReference type="GO" id="GO:0005737">
    <property type="term" value="C:cytoplasm"/>
    <property type="evidence" value="ECO:0007669"/>
    <property type="project" value="TreeGrafter"/>
</dbReference>
<dbReference type="GO" id="GO:0030170">
    <property type="term" value="F:pyridoxal phosphate binding"/>
    <property type="evidence" value="ECO:0007669"/>
    <property type="project" value="InterPro"/>
</dbReference>
<dbReference type="PANTHER" id="PTHR45677:SF8">
    <property type="entry name" value="CYSTEINE SULFINIC ACID DECARBOXYLASE"/>
    <property type="match status" value="1"/>
</dbReference>
<evidence type="ECO:0000256" key="6">
    <source>
        <dbReference type="PIRSR" id="PIRSR602129-50"/>
    </source>
</evidence>
<evidence type="ECO:0000313" key="7">
    <source>
        <dbReference type="EMBL" id="ORY10993.1"/>
    </source>
</evidence>
<evidence type="ECO:0000256" key="1">
    <source>
        <dbReference type="ARBA" id="ARBA00001933"/>
    </source>
</evidence>
<dbReference type="InterPro" id="IPR002129">
    <property type="entry name" value="PyrdxlP-dep_de-COase"/>
</dbReference>
<keyword evidence="5" id="KW-0456">Lyase</keyword>
<dbReference type="EMBL" id="MCOG01000386">
    <property type="protein sequence ID" value="ORY10993.1"/>
    <property type="molecule type" value="Genomic_DNA"/>
</dbReference>
<organism evidence="7 8">
    <name type="scientific">Neocallimastix californiae</name>
    <dbReference type="NCBI Taxonomy" id="1754190"/>
    <lineage>
        <taxon>Eukaryota</taxon>
        <taxon>Fungi</taxon>
        <taxon>Fungi incertae sedis</taxon>
        <taxon>Chytridiomycota</taxon>
        <taxon>Chytridiomycota incertae sedis</taxon>
        <taxon>Neocallimastigomycetes</taxon>
        <taxon>Neocallimastigales</taxon>
        <taxon>Neocallimastigaceae</taxon>
        <taxon>Neocallimastix</taxon>
    </lineage>
</organism>
<dbReference type="GO" id="GO:0016831">
    <property type="term" value="F:carboxy-lyase activity"/>
    <property type="evidence" value="ECO:0007669"/>
    <property type="project" value="UniProtKB-KW"/>
</dbReference>
<feature type="modified residue" description="N6-(pyridoxal phosphate)lysine" evidence="6">
    <location>
        <position position="345"/>
    </location>
</feature>
<evidence type="ECO:0000256" key="3">
    <source>
        <dbReference type="ARBA" id="ARBA00022793"/>
    </source>
</evidence>
<comment type="caution">
    <text evidence="7">The sequence shown here is derived from an EMBL/GenBank/DDBJ whole genome shotgun (WGS) entry which is preliminary data.</text>
</comment>
<dbReference type="Gene3D" id="3.90.1150.10">
    <property type="entry name" value="Aspartate Aminotransferase, domain 1"/>
    <property type="match status" value="1"/>
</dbReference>
<proteinExistence type="inferred from homology"/>
<dbReference type="GO" id="GO:0019752">
    <property type="term" value="P:carboxylic acid metabolic process"/>
    <property type="evidence" value="ECO:0007669"/>
    <property type="project" value="InterPro"/>
</dbReference>
<gene>
    <name evidence="7" type="ORF">LY90DRAFT_708822</name>
</gene>
<dbReference type="SUPFAM" id="SSF53383">
    <property type="entry name" value="PLP-dependent transferases"/>
    <property type="match status" value="1"/>
</dbReference>
<comment type="cofactor">
    <cofactor evidence="1 6">
        <name>pyridoxal 5'-phosphate</name>
        <dbReference type="ChEBI" id="CHEBI:597326"/>
    </cofactor>
</comment>
<sequence length="625" mass="70273">MVDKETIKTEENNTKENVLKFFKDCEINEENVQQYIDSIIKEFYKPSPSIYAANTDTVKELQSKFGDSSIPKGIVCDKSNIKNYFSEIKTNVIDKSTRVSSPNMVGHMTSALPFFHRPLSKLITSLNQNVVKVETSATMTFLERETLSKLHRAFYNNTDEFYEKYLSTTEGTFGCVTSGGTIANLTAMWVARNNAFPKTEDFEGIEKEGVISALSYYGYNNMAIVGSELMHYSFKKAADILGMGLKNIYTIPVDSDYKMRIDLLIEKLEELKQKKIKVIAIVGIACTTEVGSIDKLDILADIAKKYGALFHVDGAWGGSFIMSNKYHHLLKGIEKADTITIDGHKLLYTPMGCGIVLFKSPLLPTTTIRKVASYVIRAGSMDHGKTTLEGSRPANVLYLHASLNLLGENGLSQLLDIGVNNAKYMAELIKSYPQFELISKPVTNIFLYRYIPSWLRKKSYEIEQIEVKSISSPISTVSTIPSPTQATTALPIIESEEENHNDNDNSITFCNDTLKDQISDISDFTDKEGSLIYEESHYNDEENAIIDYFTTELQARQKREGEGFVSKTTVKTTKYPTYSKGVDVLRVVIANPLVTEDNIKAVVEEQIKLGEIIEEEYKMNHKLIK</sequence>
<dbReference type="InterPro" id="IPR015424">
    <property type="entry name" value="PyrdxlP-dep_Trfase"/>
</dbReference>
<reference evidence="7 8" key="1">
    <citation type="submission" date="2016-08" db="EMBL/GenBank/DDBJ databases">
        <title>A Parts List for Fungal Cellulosomes Revealed by Comparative Genomics.</title>
        <authorList>
            <consortium name="DOE Joint Genome Institute"/>
            <person name="Haitjema C.H."/>
            <person name="Gilmore S.P."/>
            <person name="Henske J.K."/>
            <person name="Solomon K.V."/>
            <person name="De Groot R."/>
            <person name="Kuo A."/>
            <person name="Mondo S.J."/>
            <person name="Salamov A.A."/>
            <person name="Labutti K."/>
            <person name="Zhao Z."/>
            <person name="Chiniquy J."/>
            <person name="Barry K."/>
            <person name="Brewer H.M."/>
            <person name="Purvine S.O."/>
            <person name="Wright A.T."/>
            <person name="Boxma B."/>
            <person name="Van Alen T."/>
            <person name="Hackstein J.H."/>
            <person name="Baker S.E."/>
            <person name="Grigoriev I.V."/>
            <person name="O'Malley M.A."/>
        </authorList>
    </citation>
    <scope>NUCLEOTIDE SEQUENCE [LARGE SCALE GENOMIC DNA]</scope>
    <source>
        <strain evidence="7 8">G1</strain>
    </source>
</reference>
<dbReference type="InterPro" id="IPR015422">
    <property type="entry name" value="PyrdxlP-dep_Trfase_small"/>
</dbReference>
<protein>
    <submittedName>
        <fullName evidence="7">PLP-dependent transferase</fullName>
    </submittedName>
</protein>
<evidence type="ECO:0000256" key="4">
    <source>
        <dbReference type="ARBA" id="ARBA00022898"/>
    </source>
</evidence>
<keyword evidence="7" id="KW-0808">Transferase</keyword>
<dbReference type="OrthoDB" id="392571at2759"/>